<sequence>MNQNALQKRQEMIQKRVEAGFVSDKLPQIANMEIKMVYYRRSIYSAEDKLLMLRTVKVTPESHAYFQMQCMTKECEGSFNLTRVIRKLVKDRKNRGTGNIVCKHRAEGLLPRHASVDYEIKIKFNRAKRK</sequence>
<protein>
    <submittedName>
        <fullName evidence="1">Uncharacterized protein</fullName>
    </submittedName>
</protein>
<gene>
    <name evidence="1" type="ORF">LCGC14_2265100</name>
</gene>
<reference evidence="1" key="1">
    <citation type="journal article" date="2015" name="Nature">
        <title>Complex archaea that bridge the gap between prokaryotes and eukaryotes.</title>
        <authorList>
            <person name="Spang A."/>
            <person name="Saw J.H."/>
            <person name="Jorgensen S.L."/>
            <person name="Zaremba-Niedzwiedzka K."/>
            <person name="Martijn J."/>
            <person name="Lind A.E."/>
            <person name="van Eijk R."/>
            <person name="Schleper C."/>
            <person name="Guy L."/>
            <person name="Ettema T.J."/>
        </authorList>
    </citation>
    <scope>NUCLEOTIDE SEQUENCE</scope>
</reference>
<proteinExistence type="predicted"/>
<evidence type="ECO:0000313" key="1">
    <source>
        <dbReference type="EMBL" id="KKL54467.1"/>
    </source>
</evidence>
<comment type="caution">
    <text evidence="1">The sequence shown here is derived from an EMBL/GenBank/DDBJ whole genome shotgun (WGS) entry which is preliminary data.</text>
</comment>
<dbReference type="EMBL" id="LAZR01031188">
    <property type="protein sequence ID" value="KKL54467.1"/>
    <property type="molecule type" value="Genomic_DNA"/>
</dbReference>
<organism evidence="1">
    <name type="scientific">marine sediment metagenome</name>
    <dbReference type="NCBI Taxonomy" id="412755"/>
    <lineage>
        <taxon>unclassified sequences</taxon>
        <taxon>metagenomes</taxon>
        <taxon>ecological metagenomes</taxon>
    </lineage>
</organism>
<accession>A0A0F9FTL1</accession>
<dbReference type="AlphaFoldDB" id="A0A0F9FTL1"/>
<name>A0A0F9FTL1_9ZZZZ</name>